<organism evidence="1 2">
    <name type="scientific">Weissella confusa</name>
    <name type="common">Lactobacillus confusus</name>
    <dbReference type="NCBI Taxonomy" id="1583"/>
    <lineage>
        <taxon>Bacteria</taxon>
        <taxon>Bacillati</taxon>
        <taxon>Bacillota</taxon>
        <taxon>Bacilli</taxon>
        <taxon>Lactobacillales</taxon>
        <taxon>Lactobacillaceae</taxon>
        <taxon>Weissella</taxon>
    </lineage>
</organism>
<comment type="caution">
    <text evidence="1">The sequence shown here is derived from an EMBL/GenBank/DDBJ whole genome shotgun (WGS) entry which is preliminary data.</text>
</comment>
<evidence type="ECO:0000313" key="1">
    <source>
        <dbReference type="EMBL" id="MBC6498314.1"/>
    </source>
</evidence>
<gene>
    <name evidence="1" type="ORF">H7R52_03175</name>
</gene>
<sequence>MLGAAISITTGFDGDKNAATSAINNLTKQLGTTANTLGTTAQNLTTEKQNHADDVSFANDQIGKANAYEQTFCIIHTGCYLFFISR</sequence>
<dbReference type="AlphaFoldDB" id="A0A923NHB0"/>
<protein>
    <submittedName>
        <fullName evidence="1">Uncharacterized protein</fullName>
    </submittedName>
</protein>
<accession>A0A923NHB0</accession>
<dbReference type="EMBL" id="JACSZT010000003">
    <property type="protein sequence ID" value="MBC6498314.1"/>
    <property type="molecule type" value="Genomic_DNA"/>
</dbReference>
<evidence type="ECO:0000313" key="2">
    <source>
        <dbReference type="Proteomes" id="UP000650485"/>
    </source>
</evidence>
<name>A0A923NHB0_WEICO</name>
<proteinExistence type="predicted"/>
<dbReference type="Proteomes" id="UP000650485">
    <property type="component" value="Unassembled WGS sequence"/>
</dbReference>
<reference evidence="1" key="1">
    <citation type="submission" date="2020-08" db="EMBL/GenBank/DDBJ databases">
        <title>Complete genome sequence of Weissella confusa strain FS54 provides insights into metabolic potential.</title>
        <authorList>
            <person name="Fhoula I."/>
            <person name="Najjari A."/>
            <person name="Lekired A."/>
            <person name="Bessrour-Aouam N."/>
            <person name="Jaballah S."/>
            <person name="Klibi N."/>
            <person name="Ouzari H.-I."/>
        </authorList>
    </citation>
    <scope>NUCLEOTIDE SEQUENCE</scope>
    <source>
        <strain evidence="1">FS54</strain>
    </source>
</reference>